<feature type="domain" description="ABC transporter" evidence="4">
    <location>
        <begin position="4"/>
        <end position="209"/>
    </location>
</feature>
<dbReference type="InterPro" id="IPR027417">
    <property type="entry name" value="P-loop_NTPase"/>
</dbReference>
<name>A0ABS4JNZ3_9FIRM</name>
<dbReference type="InterPro" id="IPR003593">
    <property type="entry name" value="AAA+_ATPase"/>
</dbReference>
<dbReference type="Gene3D" id="3.40.50.300">
    <property type="entry name" value="P-loop containing nucleotide triphosphate hydrolases"/>
    <property type="match status" value="2"/>
</dbReference>
<dbReference type="InterPro" id="IPR003439">
    <property type="entry name" value="ABC_transporter-like_ATP-bd"/>
</dbReference>
<dbReference type="PROSITE" id="PS00211">
    <property type="entry name" value="ABC_TRANSPORTER_1"/>
    <property type="match status" value="2"/>
</dbReference>
<dbReference type="Pfam" id="PF12848">
    <property type="entry name" value="ABC_tran_Xtn"/>
    <property type="match status" value="1"/>
</dbReference>
<dbReference type="Proteomes" id="UP001519289">
    <property type="component" value="Unassembled WGS sequence"/>
</dbReference>
<evidence type="ECO:0000259" key="4">
    <source>
        <dbReference type="PROSITE" id="PS50893"/>
    </source>
</evidence>
<protein>
    <submittedName>
        <fullName evidence="5">Macrolide transport system ATP-binding/permease protein</fullName>
    </submittedName>
</protein>
<dbReference type="Pfam" id="PF00005">
    <property type="entry name" value="ABC_tran"/>
    <property type="match status" value="2"/>
</dbReference>
<dbReference type="SUPFAM" id="SSF52540">
    <property type="entry name" value="P-loop containing nucleoside triphosphate hydrolases"/>
    <property type="match status" value="2"/>
</dbReference>
<dbReference type="NCBIfam" id="NF000355">
    <property type="entry name" value="ribo_prot_ABC_F"/>
    <property type="match status" value="1"/>
</dbReference>
<evidence type="ECO:0000256" key="3">
    <source>
        <dbReference type="SAM" id="Coils"/>
    </source>
</evidence>
<keyword evidence="6" id="KW-1185">Reference proteome</keyword>
<proteinExistence type="predicted"/>
<sequence length="561" mass="62573">MMTLQVRDLRKEFADRTILDGVSFDLARGERVGLVGLNGSGKSTLMRILAGELTPDGGALHWGRPGITRAYLSQADPWDPDRPLGDPLGHLPADLLGRCGIDRAMLRRPARALSGGQRTRAALAQVLARSPELLLLDEPTNHLDAEGMDWLRDVLCRYRGAVLLVSHDRWFLDQVVTRILELEGGRLKEYPGNYTAYARQKQAERERADAEYREYLQMKRQLEAAIRREREWANRAHTAKPDPTASVFQKGIDRNMARNHMRTVKAREKRLERMKVEKPREQERISLALRGGTDVARNLVLAEGLGFTYDGRRWLFRGASFYVQRGDRVAVIGPNGSGKTTLVRLLTGGLAPTEGRLHVAPVRVGYLDQQLADLDPRNTVLQEASGGNSAPDQARVRTLLGCLLFRGEEVHKPVSVLSGGEKVRLAVAKLLLADPDLLVLDEPTNGLDLASRERVEEALADYPGTMILVSHDRYLVQRLASRILHIEGGRLEAFAGTYEEFVQRGEARERPEAAAEILLLEARLAQLSAALAAPKEEEAEALQQEFIRVSRSLRALKEKTT</sequence>
<comment type="caution">
    <text evidence="5">The sequence shown here is derived from an EMBL/GenBank/DDBJ whole genome shotgun (WGS) entry which is preliminary data.</text>
</comment>
<dbReference type="EMBL" id="JAGGLG010000003">
    <property type="protein sequence ID" value="MBP2017259.1"/>
    <property type="molecule type" value="Genomic_DNA"/>
</dbReference>
<dbReference type="PANTHER" id="PTHR42855">
    <property type="entry name" value="ABC TRANSPORTER ATP-BINDING SUBUNIT"/>
    <property type="match status" value="1"/>
</dbReference>
<feature type="coiled-coil region" evidence="3">
    <location>
        <begin position="198"/>
        <end position="225"/>
    </location>
</feature>
<keyword evidence="2 5" id="KW-0067">ATP-binding</keyword>
<dbReference type="InterPro" id="IPR051309">
    <property type="entry name" value="ABCF_ATPase"/>
</dbReference>
<dbReference type="PROSITE" id="PS50893">
    <property type="entry name" value="ABC_TRANSPORTER_2"/>
    <property type="match status" value="2"/>
</dbReference>
<feature type="domain" description="ABC transporter" evidence="4">
    <location>
        <begin position="300"/>
        <end position="513"/>
    </location>
</feature>
<dbReference type="GO" id="GO:0005524">
    <property type="term" value="F:ATP binding"/>
    <property type="evidence" value="ECO:0007669"/>
    <property type="project" value="UniProtKB-KW"/>
</dbReference>
<evidence type="ECO:0000313" key="5">
    <source>
        <dbReference type="EMBL" id="MBP2017259.1"/>
    </source>
</evidence>
<dbReference type="PANTHER" id="PTHR42855:SF2">
    <property type="entry name" value="DRUG RESISTANCE ABC TRANSPORTER,ATP-BINDING PROTEIN"/>
    <property type="match status" value="1"/>
</dbReference>
<dbReference type="InterPro" id="IPR032781">
    <property type="entry name" value="ABC_tran_Xtn"/>
</dbReference>
<evidence type="ECO:0000256" key="2">
    <source>
        <dbReference type="ARBA" id="ARBA00022840"/>
    </source>
</evidence>
<evidence type="ECO:0000256" key="1">
    <source>
        <dbReference type="ARBA" id="ARBA00022741"/>
    </source>
</evidence>
<evidence type="ECO:0000313" key="6">
    <source>
        <dbReference type="Proteomes" id="UP001519289"/>
    </source>
</evidence>
<dbReference type="CDD" id="cd03221">
    <property type="entry name" value="ABCF_EF-3"/>
    <property type="match status" value="2"/>
</dbReference>
<dbReference type="InterPro" id="IPR017871">
    <property type="entry name" value="ABC_transporter-like_CS"/>
</dbReference>
<keyword evidence="1" id="KW-0547">Nucleotide-binding</keyword>
<keyword evidence="3" id="KW-0175">Coiled coil</keyword>
<gene>
    <name evidence="5" type="ORF">J2Z79_000633</name>
</gene>
<reference evidence="5 6" key="1">
    <citation type="submission" date="2021-03" db="EMBL/GenBank/DDBJ databases">
        <title>Genomic Encyclopedia of Type Strains, Phase IV (KMG-IV): sequencing the most valuable type-strain genomes for metagenomic binning, comparative biology and taxonomic classification.</title>
        <authorList>
            <person name="Goeker M."/>
        </authorList>
    </citation>
    <scope>NUCLEOTIDE SEQUENCE [LARGE SCALE GENOMIC DNA]</scope>
    <source>
        <strain evidence="5 6">DSM 27138</strain>
    </source>
</reference>
<accession>A0ABS4JNZ3</accession>
<dbReference type="SMART" id="SM00382">
    <property type="entry name" value="AAA"/>
    <property type="match status" value="2"/>
</dbReference>
<organism evidence="5 6">
    <name type="scientific">Symbiobacterium terraclitae</name>
    <dbReference type="NCBI Taxonomy" id="557451"/>
    <lineage>
        <taxon>Bacteria</taxon>
        <taxon>Bacillati</taxon>
        <taxon>Bacillota</taxon>
        <taxon>Clostridia</taxon>
        <taxon>Eubacteriales</taxon>
        <taxon>Symbiobacteriaceae</taxon>
        <taxon>Symbiobacterium</taxon>
    </lineage>
</organism>